<dbReference type="EMBL" id="JACOPO010000004">
    <property type="protein sequence ID" value="MBC5722586.1"/>
    <property type="molecule type" value="Genomic_DNA"/>
</dbReference>
<name>A0A8J6MD33_9FIRM</name>
<sequence length="67" mass="7856">MNQYLENLYNWETDQAHLDFGRDGEYQSSLAQAETLWPSAGYDAAFDGRRDEPLRCADRLQDKRSRL</sequence>
<organism evidence="1 2">
    <name type="scientific">Flintibacter hominis</name>
    <dbReference type="NCBI Taxonomy" id="2763048"/>
    <lineage>
        <taxon>Bacteria</taxon>
        <taxon>Bacillati</taxon>
        <taxon>Bacillota</taxon>
        <taxon>Clostridia</taxon>
        <taxon>Eubacteriales</taxon>
        <taxon>Flintibacter</taxon>
    </lineage>
</organism>
<evidence type="ECO:0000313" key="1">
    <source>
        <dbReference type="EMBL" id="MBC5722586.1"/>
    </source>
</evidence>
<gene>
    <name evidence="1" type="ORF">H8S11_07155</name>
</gene>
<keyword evidence="2" id="KW-1185">Reference proteome</keyword>
<dbReference type="RefSeq" id="WP_147570618.1">
    <property type="nucleotide sequence ID" value="NZ_JACOPO010000004.1"/>
</dbReference>
<evidence type="ECO:0000313" key="2">
    <source>
        <dbReference type="Proteomes" id="UP000628736"/>
    </source>
</evidence>
<protein>
    <submittedName>
        <fullName evidence="1">Uncharacterized protein</fullName>
    </submittedName>
</protein>
<dbReference type="AlphaFoldDB" id="A0A8J6MD33"/>
<accession>A0A8J6MD33</accession>
<dbReference type="Proteomes" id="UP000628736">
    <property type="component" value="Unassembled WGS sequence"/>
</dbReference>
<proteinExistence type="predicted"/>
<comment type="caution">
    <text evidence="1">The sequence shown here is derived from an EMBL/GenBank/DDBJ whole genome shotgun (WGS) entry which is preliminary data.</text>
</comment>
<reference evidence="1" key="1">
    <citation type="submission" date="2020-08" db="EMBL/GenBank/DDBJ databases">
        <title>Genome public.</title>
        <authorList>
            <person name="Liu C."/>
            <person name="Sun Q."/>
        </authorList>
    </citation>
    <scope>NUCLEOTIDE SEQUENCE</scope>
    <source>
        <strain evidence="1">NSJ-23</strain>
    </source>
</reference>